<evidence type="ECO:0000313" key="4">
    <source>
        <dbReference type="EMBL" id="RMH89651.1"/>
    </source>
</evidence>
<feature type="chain" id="PRO_5018086684" evidence="2">
    <location>
        <begin position="27"/>
        <end position="299"/>
    </location>
</feature>
<accession>A0A3M2HIV0</accession>
<dbReference type="InterPro" id="IPR041127">
    <property type="entry name" value="PET_hydrolase/cutinase-like"/>
</dbReference>
<dbReference type="SUPFAM" id="SSF53474">
    <property type="entry name" value="alpha/beta-Hydrolases"/>
    <property type="match status" value="1"/>
</dbReference>
<keyword evidence="5" id="KW-1185">Reference proteome</keyword>
<proteinExistence type="predicted"/>
<dbReference type="Gene3D" id="3.40.50.1820">
    <property type="entry name" value="alpha/beta hydrolase"/>
    <property type="match status" value="1"/>
</dbReference>
<feature type="domain" description="PET hydrolase/cutinase-like" evidence="3">
    <location>
        <begin position="37"/>
        <end position="297"/>
    </location>
</feature>
<reference evidence="4 5" key="1">
    <citation type="submission" date="2018-10" db="EMBL/GenBank/DDBJ databases">
        <title>Pseudomonas zhaodongensis NEAU-ST5-21(T) genome.</title>
        <authorList>
            <person name="Peng J."/>
            <person name="Liu Z.-P."/>
        </authorList>
    </citation>
    <scope>NUCLEOTIDE SEQUENCE [LARGE SCALE GENOMIC DNA]</scope>
    <source>
        <strain evidence="4 5">NEAU-ST5-21</strain>
    </source>
</reference>
<dbReference type="Pfam" id="PF12740">
    <property type="entry name" value="PETase"/>
    <property type="match status" value="1"/>
</dbReference>
<dbReference type="InterPro" id="IPR029058">
    <property type="entry name" value="AB_hydrolase_fold"/>
</dbReference>
<evidence type="ECO:0000256" key="2">
    <source>
        <dbReference type="SAM" id="SignalP"/>
    </source>
</evidence>
<dbReference type="Proteomes" id="UP000269774">
    <property type="component" value="Unassembled WGS sequence"/>
</dbReference>
<sequence length="299" mass="32310">MKLKAYLARITSLVTVSLLASSLAYAAPGPSAPCADCSRGPNPTVASLQSRSGPFTVSTFSVSGYLRGFGNSTVHYPTNATGKMGAIAVIPGYLSYEDSIRWWGPRLASHGFVVITMNTNTIYDQPDSRATQLSRALDYVIEQSNSRSSPISGKVDSTRLGAIGWSMGGGGSLKLSTERSLNAIIPQAPYYAGLNRFNTINTPTMILACSADVVAPVGSHASPFYNRIPEATPKAFLEIYGGSHFCANSGYPNEDLLGMYGISWMKRFIDFDSRYSQFLCGPNHAADLRISEYRENCNY</sequence>
<evidence type="ECO:0000256" key="1">
    <source>
        <dbReference type="ARBA" id="ARBA00022801"/>
    </source>
</evidence>
<feature type="signal peptide" evidence="2">
    <location>
        <begin position="1"/>
        <end position="26"/>
    </location>
</feature>
<organism evidence="4 5">
    <name type="scientific">Stutzerimonas zhaodongensis</name>
    <dbReference type="NCBI Taxonomy" id="1176257"/>
    <lineage>
        <taxon>Bacteria</taxon>
        <taxon>Pseudomonadati</taxon>
        <taxon>Pseudomonadota</taxon>
        <taxon>Gammaproteobacteria</taxon>
        <taxon>Pseudomonadales</taxon>
        <taxon>Pseudomonadaceae</taxon>
        <taxon>Stutzerimonas</taxon>
    </lineage>
</organism>
<evidence type="ECO:0000259" key="3">
    <source>
        <dbReference type="Pfam" id="PF12740"/>
    </source>
</evidence>
<dbReference type="PANTHER" id="PTHR22946">
    <property type="entry name" value="DIENELACTONE HYDROLASE DOMAIN-CONTAINING PROTEIN-RELATED"/>
    <property type="match status" value="1"/>
</dbReference>
<gene>
    <name evidence="4" type="ORF">EA797_08800</name>
</gene>
<dbReference type="InterPro" id="IPR050261">
    <property type="entry name" value="FrsA_esterase"/>
</dbReference>
<evidence type="ECO:0000313" key="5">
    <source>
        <dbReference type="Proteomes" id="UP000269774"/>
    </source>
</evidence>
<keyword evidence="2" id="KW-0732">Signal</keyword>
<dbReference type="SMR" id="A0A3M2HIV0"/>
<dbReference type="GO" id="GO:0052689">
    <property type="term" value="F:carboxylic ester hydrolase activity"/>
    <property type="evidence" value="ECO:0007669"/>
    <property type="project" value="UniProtKB-ARBA"/>
</dbReference>
<dbReference type="EMBL" id="RFFM01000002">
    <property type="protein sequence ID" value="RMH89651.1"/>
    <property type="molecule type" value="Genomic_DNA"/>
</dbReference>
<dbReference type="PANTHER" id="PTHR22946:SF9">
    <property type="entry name" value="POLYKETIDE TRANSFERASE AF380"/>
    <property type="match status" value="1"/>
</dbReference>
<name>A0A3M2HIV0_9GAMM</name>
<keyword evidence="1 4" id="KW-0378">Hydrolase</keyword>
<dbReference type="OrthoDB" id="1466228at2"/>
<dbReference type="AlphaFoldDB" id="A0A3M2HIV0"/>
<protein>
    <submittedName>
        <fullName evidence="4">Alpha/beta hydrolase</fullName>
    </submittedName>
</protein>
<comment type="caution">
    <text evidence="4">The sequence shown here is derived from an EMBL/GenBank/DDBJ whole genome shotgun (WGS) entry which is preliminary data.</text>
</comment>